<keyword evidence="3" id="KW-0520">NAD</keyword>
<sequence length="248" mass="25253">MAGRLSNKTALVTAAAQGIGRATAEAFRREGARVIATDRDEAALAGLEGCETHRLDVTDAAAIAALSAALGPLDVLFNGVGVVHAGTVLDCTEADWNTAFAVNVTAMFHTIRAVLPGMLERGGGSIINMASAASSVKGVPNRFAYGASKAAVVGLTKSVAADFVARGIRCNAICPGTVESPSLRDRIRAQAAASGQDEAAVRAGFVARQPVGRVGRPEEVAALAVYLASDESAFTTGTAQVIDGGWSN</sequence>
<evidence type="ECO:0000313" key="5">
    <source>
        <dbReference type="Proteomes" id="UP001589865"/>
    </source>
</evidence>
<comment type="caution">
    <text evidence="4">The sequence shown here is derived from an EMBL/GenBank/DDBJ whole genome shotgun (WGS) entry which is preliminary data.</text>
</comment>
<dbReference type="Gene3D" id="3.40.50.720">
    <property type="entry name" value="NAD(P)-binding Rossmann-like Domain"/>
    <property type="match status" value="1"/>
</dbReference>
<dbReference type="SUPFAM" id="SSF51735">
    <property type="entry name" value="NAD(P)-binding Rossmann-fold domains"/>
    <property type="match status" value="1"/>
</dbReference>
<dbReference type="PRINTS" id="PR00081">
    <property type="entry name" value="GDHRDH"/>
</dbReference>
<proteinExistence type="inferred from homology"/>
<organism evidence="4 5">
    <name type="scientific">Roseomonas elaeocarpi</name>
    <dbReference type="NCBI Taxonomy" id="907779"/>
    <lineage>
        <taxon>Bacteria</taxon>
        <taxon>Pseudomonadati</taxon>
        <taxon>Pseudomonadota</taxon>
        <taxon>Alphaproteobacteria</taxon>
        <taxon>Acetobacterales</taxon>
        <taxon>Roseomonadaceae</taxon>
        <taxon>Roseomonas</taxon>
    </lineage>
</organism>
<dbReference type="InterPro" id="IPR020904">
    <property type="entry name" value="Sc_DH/Rdtase_CS"/>
</dbReference>
<gene>
    <name evidence="4" type="ORF">ACFFGY_00940</name>
</gene>
<dbReference type="InterPro" id="IPR036291">
    <property type="entry name" value="NAD(P)-bd_dom_sf"/>
</dbReference>
<evidence type="ECO:0000256" key="3">
    <source>
        <dbReference type="ARBA" id="ARBA00023027"/>
    </source>
</evidence>
<dbReference type="PRINTS" id="PR00080">
    <property type="entry name" value="SDRFAMILY"/>
</dbReference>
<dbReference type="PROSITE" id="PS00061">
    <property type="entry name" value="ADH_SHORT"/>
    <property type="match status" value="1"/>
</dbReference>
<evidence type="ECO:0000256" key="1">
    <source>
        <dbReference type="ARBA" id="ARBA00006484"/>
    </source>
</evidence>
<dbReference type="InterPro" id="IPR002347">
    <property type="entry name" value="SDR_fam"/>
</dbReference>
<evidence type="ECO:0000313" key="4">
    <source>
        <dbReference type="EMBL" id="MFC0406792.1"/>
    </source>
</evidence>
<dbReference type="EMBL" id="JBHLUN010000001">
    <property type="protein sequence ID" value="MFC0406792.1"/>
    <property type="molecule type" value="Genomic_DNA"/>
</dbReference>
<keyword evidence="2" id="KW-0560">Oxidoreductase</keyword>
<accession>A0ABV6JM56</accession>
<protein>
    <submittedName>
        <fullName evidence="4">SDR family oxidoreductase</fullName>
    </submittedName>
</protein>
<dbReference type="Proteomes" id="UP001589865">
    <property type="component" value="Unassembled WGS sequence"/>
</dbReference>
<dbReference type="Pfam" id="PF13561">
    <property type="entry name" value="adh_short_C2"/>
    <property type="match status" value="1"/>
</dbReference>
<dbReference type="PANTHER" id="PTHR43477">
    <property type="entry name" value="DIHYDROANTICAPSIN 7-DEHYDROGENASE"/>
    <property type="match status" value="1"/>
</dbReference>
<name>A0ABV6JM56_9PROT</name>
<dbReference type="InterPro" id="IPR051122">
    <property type="entry name" value="SDR_DHRS6-like"/>
</dbReference>
<dbReference type="PANTHER" id="PTHR43477:SF4">
    <property type="entry name" value="DEHYDROGENASE_REDUCTASE SDR FAMILY MEMBER 6"/>
    <property type="match status" value="1"/>
</dbReference>
<reference evidence="4 5" key="1">
    <citation type="submission" date="2024-09" db="EMBL/GenBank/DDBJ databases">
        <authorList>
            <person name="Sun Q."/>
            <person name="Mori K."/>
        </authorList>
    </citation>
    <scope>NUCLEOTIDE SEQUENCE [LARGE SCALE GENOMIC DNA]</scope>
    <source>
        <strain evidence="4 5">TBRC 5777</strain>
    </source>
</reference>
<keyword evidence="5" id="KW-1185">Reference proteome</keyword>
<dbReference type="RefSeq" id="WP_377042476.1">
    <property type="nucleotide sequence ID" value="NZ_JBHLUN010000001.1"/>
</dbReference>
<evidence type="ECO:0000256" key="2">
    <source>
        <dbReference type="ARBA" id="ARBA00023002"/>
    </source>
</evidence>
<comment type="similarity">
    <text evidence="1">Belongs to the short-chain dehydrogenases/reductases (SDR) family.</text>
</comment>